<dbReference type="Proteomes" id="UP000823521">
    <property type="component" value="Unassembled WGS sequence"/>
</dbReference>
<dbReference type="RefSeq" id="WP_208815652.1">
    <property type="nucleotide sequence ID" value="NZ_WVUH01000217.1"/>
</dbReference>
<sequence length="94" mass="9847">MLTMTDNAVLVIRDLTAQQSVPEKGGLRIASDPAAGSLSIELVPQPTQGDQVVDSNGARVFLDSGAAELLNDTSMDAEVDDEGVIQFGFTEKPA</sequence>
<evidence type="ECO:0000313" key="2">
    <source>
        <dbReference type="EMBL" id="MBO4208666.1"/>
    </source>
</evidence>
<accession>A0ABS3VVW8</accession>
<dbReference type="SUPFAM" id="SSF89360">
    <property type="entry name" value="HesB-like domain"/>
    <property type="match status" value="1"/>
</dbReference>
<evidence type="ECO:0000313" key="3">
    <source>
        <dbReference type="Proteomes" id="UP000823521"/>
    </source>
</evidence>
<protein>
    <submittedName>
        <fullName evidence="2">Adhesin</fullName>
    </submittedName>
</protein>
<organism evidence="2 3">
    <name type="scientific">Micromonospora echinofusca</name>
    <dbReference type="NCBI Taxonomy" id="47858"/>
    <lineage>
        <taxon>Bacteria</taxon>
        <taxon>Bacillati</taxon>
        <taxon>Actinomycetota</taxon>
        <taxon>Actinomycetes</taxon>
        <taxon>Micromonosporales</taxon>
        <taxon>Micromonosporaceae</taxon>
        <taxon>Micromonospora</taxon>
    </lineage>
</organism>
<gene>
    <name evidence="2" type="ORF">GSF22_22015</name>
</gene>
<dbReference type="InterPro" id="IPR035903">
    <property type="entry name" value="HesB-like_dom_sf"/>
</dbReference>
<dbReference type="Pfam" id="PF01521">
    <property type="entry name" value="Fe-S_biosyn"/>
    <property type="match status" value="1"/>
</dbReference>
<dbReference type="Gene3D" id="2.60.300.12">
    <property type="entry name" value="HesB-like domain"/>
    <property type="match status" value="1"/>
</dbReference>
<dbReference type="InterPro" id="IPR000361">
    <property type="entry name" value="ATAP_core_dom"/>
</dbReference>
<comment type="caution">
    <text evidence="2">The sequence shown here is derived from an EMBL/GenBank/DDBJ whole genome shotgun (WGS) entry which is preliminary data.</text>
</comment>
<dbReference type="EMBL" id="WVUH01000217">
    <property type="protein sequence ID" value="MBO4208666.1"/>
    <property type="molecule type" value="Genomic_DNA"/>
</dbReference>
<keyword evidence="3" id="KW-1185">Reference proteome</keyword>
<name>A0ABS3VVW8_MICEH</name>
<proteinExistence type="predicted"/>
<evidence type="ECO:0000259" key="1">
    <source>
        <dbReference type="Pfam" id="PF01521"/>
    </source>
</evidence>
<reference evidence="2 3" key="1">
    <citation type="submission" date="2019-12" db="EMBL/GenBank/DDBJ databases">
        <title>Whole genome sequencing of endophytic Actinobacterium Micromonospora sp. MPMI6T.</title>
        <authorList>
            <person name="Evv R."/>
            <person name="Podile A.R."/>
        </authorList>
    </citation>
    <scope>NUCLEOTIDE SEQUENCE [LARGE SCALE GENOMIC DNA]</scope>
    <source>
        <strain evidence="2 3">MPMI6</strain>
    </source>
</reference>
<feature type="domain" description="Core" evidence="1">
    <location>
        <begin position="2"/>
        <end position="82"/>
    </location>
</feature>